<dbReference type="AlphaFoldDB" id="A0A1A9I8S8"/>
<dbReference type="InterPro" id="IPR018873">
    <property type="entry name" value="KilA-N_DNA-bd_domain"/>
</dbReference>
<dbReference type="Pfam" id="PF10543">
    <property type="entry name" value="ORF6N"/>
    <property type="match status" value="1"/>
</dbReference>
<accession>A0A1A9I8S8</accession>
<feature type="coiled-coil region" evidence="1">
    <location>
        <begin position="121"/>
        <end position="148"/>
    </location>
</feature>
<dbReference type="Proteomes" id="UP000077667">
    <property type="component" value="Chromosome"/>
</dbReference>
<evidence type="ECO:0000313" key="3">
    <source>
        <dbReference type="EMBL" id="ANH83072.1"/>
    </source>
</evidence>
<dbReference type="OrthoDB" id="9816206at2"/>
<proteinExistence type="predicted"/>
<gene>
    <name evidence="3" type="ORF">A8C56_20650</name>
</gene>
<keyword evidence="4" id="KW-1185">Reference proteome</keyword>
<name>A0A1A9I8S8_9BACT</name>
<evidence type="ECO:0000313" key="4">
    <source>
        <dbReference type="Proteomes" id="UP000077667"/>
    </source>
</evidence>
<evidence type="ECO:0000256" key="1">
    <source>
        <dbReference type="SAM" id="Coils"/>
    </source>
</evidence>
<keyword evidence="3" id="KW-0238">DNA-binding</keyword>
<sequence length="182" mass="21169">MAKKELQILVADQKILNRIYVIRDQKVMLDKDLAEMYGVETKRLNEQVKRNGKRFPKDFMFTLTQKEFGNLRSQFATSSWGGIRYLPNAFTEQGIAMLSSVLNSEIAIEVNIRIIRVFTKLRDYALTHKDILRQLAQLEKEVKGNTRDIEAIFVVLKELIEKQSMPTPRNKIGFRQYGDKKG</sequence>
<reference evidence="3 4" key="1">
    <citation type="submission" date="2016-05" db="EMBL/GenBank/DDBJ databases">
        <title>Niabella ginsenosidivorans BS26 whole genome sequencing.</title>
        <authorList>
            <person name="Im W.T."/>
            <person name="Siddiqi M.Z."/>
        </authorList>
    </citation>
    <scope>NUCLEOTIDE SEQUENCE [LARGE SCALE GENOMIC DNA]</scope>
    <source>
        <strain evidence="3 4">BS26</strain>
    </source>
</reference>
<dbReference type="GO" id="GO:0003677">
    <property type="term" value="F:DNA binding"/>
    <property type="evidence" value="ECO:0007669"/>
    <property type="project" value="UniProtKB-KW"/>
</dbReference>
<dbReference type="STRING" id="1176587.A8C56_20650"/>
<keyword evidence="1" id="KW-0175">Coiled coil</keyword>
<dbReference type="KEGG" id="nia:A8C56_20650"/>
<organism evidence="3 4">
    <name type="scientific">Niabella ginsenosidivorans</name>
    <dbReference type="NCBI Taxonomy" id="1176587"/>
    <lineage>
        <taxon>Bacteria</taxon>
        <taxon>Pseudomonadati</taxon>
        <taxon>Bacteroidota</taxon>
        <taxon>Chitinophagia</taxon>
        <taxon>Chitinophagales</taxon>
        <taxon>Chitinophagaceae</taxon>
        <taxon>Niabella</taxon>
    </lineage>
</organism>
<dbReference type="RefSeq" id="WP_067760306.1">
    <property type="nucleotide sequence ID" value="NZ_CP015772.1"/>
</dbReference>
<evidence type="ECO:0000259" key="2">
    <source>
        <dbReference type="Pfam" id="PF10543"/>
    </source>
</evidence>
<dbReference type="EMBL" id="CP015772">
    <property type="protein sequence ID" value="ANH83072.1"/>
    <property type="molecule type" value="Genomic_DNA"/>
</dbReference>
<feature type="domain" description="KilA-N DNA-binding" evidence="2">
    <location>
        <begin position="17"/>
        <end position="101"/>
    </location>
</feature>
<protein>
    <submittedName>
        <fullName evidence="3">DNA-binding protein</fullName>
    </submittedName>
</protein>